<keyword evidence="4 6" id="KW-1133">Transmembrane helix</keyword>
<dbReference type="AlphaFoldDB" id="A0A1F4VFL1"/>
<evidence type="ECO:0000256" key="6">
    <source>
        <dbReference type="SAM" id="Phobius"/>
    </source>
</evidence>
<evidence type="ECO:0000313" key="8">
    <source>
        <dbReference type="EMBL" id="OGC55905.1"/>
    </source>
</evidence>
<feature type="transmembrane region" description="Helical" evidence="6">
    <location>
        <begin position="16"/>
        <end position="35"/>
    </location>
</feature>
<gene>
    <name evidence="8" type="ORF">A3A78_02605</name>
</gene>
<evidence type="ECO:0000256" key="1">
    <source>
        <dbReference type="ARBA" id="ARBA00004651"/>
    </source>
</evidence>
<evidence type="ECO:0000259" key="7">
    <source>
        <dbReference type="Pfam" id="PF02706"/>
    </source>
</evidence>
<dbReference type="InterPro" id="IPR050445">
    <property type="entry name" value="Bact_polysacc_biosynth/exp"/>
</dbReference>
<keyword evidence="5 6" id="KW-0472">Membrane</keyword>
<dbReference type="PANTHER" id="PTHR32309">
    <property type="entry name" value="TYROSINE-PROTEIN KINASE"/>
    <property type="match status" value="1"/>
</dbReference>
<dbReference type="EMBL" id="MEVI01000001">
    <property type="protein sequence ID" value="OGC55905.1"/>
    <property type="molecule type" value="Genomic_DNA"/>
</dbReference>
<keyword evidence="2" id="KW-1003">Cell membrane</keyword>
<reference evidence="8 9" key="1">
    <citation type="journal article" date="2016" name="Nat. Commun.">
        <title>Thousands of microbial genomes shed light on interconnected biogeochemical processes in an aquifer system.</title>
        <authorList>
            <person name="Anantharaman K."/>
            <person name="Brown C.T."/>
            <person name="Hug L.A."/>
            <person name="Sharon I."/>
            <person name="Castelle C.J."/>
            <person name="Probst A.J."/>
            <person name="Thomas B.C."/>
            <person name="Singh A."/>
            <person name="Wilkins M.J."/>
            <person name="Karaoz U."/>
            <person name="Brodie E.L."/>
            <person name="Williams K.H."/>
            <person name="Hubbard S.S."/>
            <person name="Banfield J.F."/>
        </authorList>
    </citation>
    <scope>NUCLEOTIDE SEQUENCE [LARGE SCALE GENOMIC DNA]</scope>
</reference>
<comment type="caution">
    <text evidence="8">The sequence shown here is derived from an EMBL/GenBank/DDBJ whole genome shotgun (WGS) entry which is preliminary data.</text>
</comment>
<sequence>MELKDFLAVLQKHLKASLLLSFLVAIAVFIISFYIPVKYKASATLYVKREAELGSPGYFTYEGFYAIQTAEKYTETVIGFLKSIDVRSAALKSVNPSFAYKDLVKLDDYVTVKRSGPQLVLVSVVGRDRDFTEKLWDSLVETTVKKSEELNKSADERLGIDLVEKKPVVVKLEPNPPLFALAGFFLSLFISVFYLSFKNYLKGGA</sequence>
<dbReference type="Pfam" id="PF02706">
    <property type="entry name" value="Wzz"/>
    <property type="match status" value="1"/>
</dbReference>
<evidence type="ECO:0000256" key="3">
    <source>
        <dbReference type="ARBA" id="ARBA00022692"/>
    </source>
</evidence>
<keyword evidence="3 6" id="KW-0812">Transmembrane</keyword>
<comment type="subcellular location">
    <subcellularLocation>
        <location evidence="1">Cell membrane</location>
        <topology evidence="1">Multi-pass membrane protein</topology>
    </subcellularLocation>
</comment>
<name>A0A1F4VFL1_UNCKA</name>
<dbReference type="PANTHER" id="PTHR32309:SF31">
    <property type="entry name" value="CAPSULAR EXOPOLYSACCHARIDE FAMILY"/>
    <property type="match status" value="1"/>
</dbReference>
<feature type="domain" description="Polysaccharide chain length determinant N-terminal" evidence="7">
    <location>
        <begin position="2"/>
        <end position="92"/>
    </location>
</feature>
<proteinExistence type="predicted"/>
<evidence type="ECO:0000256" key="2">
    <source>
        <dbReference type="ARBA" id="ARBA00022475"/>
    </source>
</evidence>
<dbReference type="GO" id="GO:0005886">
    <property type="term" value="C:plasma membrane"/>
    <property type="evidence" value="ECO:0007669"/>
    <property type="project" value="UniProtKB-SubCell"/>
</dbReference>
<evidence type="ECO:0000256" key="5">
    <source>
        <dbReference type="ARBA" id="ARBA00023136"/>
    </source>
</evidence>
<feature type="transmembrane region" description="Helical" evidence="6">
    <location>
        <begin position="178"/>
        <end position="197"/>
    </location>
</feature>
<evidence type="ECO:0000256" key="4">
    <source>
        <dbReference type="ARBA" id="ARBA00022989"/>
    </source>
</evidence>
<evidence type="ECO:0000313" key="9">
    <source>
        <dbReference type="Proteomes" id="UP000176504"/>
    </source>
</evidence>
<protein>
    <recommendedName>
        <fullName evidence="7">Polysaccharide chain length determinant N-terminal domain-containing protein</fullName>
    </recommendedName>
</protein>
<dbReference type="Proteomes" id="UP000176504">
    <property type="component" value="Unassembled WGS sequence"/>
</dbReference>
<organism evidence="8 9">
    <name type="scientific">candidate division WWE3 bacterium RIFCSPLOWO2_01_FULL_41_18</name>
    <dbReference type="NCBI Taxonomy" id="1802625"/>
    <lineage>
        <taxon>Bacteria</taxon>
        <taxon>Katanobacteria</taxon>
    </lineage>
</organism>
<accession>A0A1F4VFL1</accession>
<dbReference type="InterPro" id="IPR003856">
    <property type="entry name" value="LPS_length_determ_N"/>
</dbReference>